<protein>
    <submittedName>
        <fullName evidence="2">Uncharacterized protein</fullName>
    </submittedName>
</protein>
<comment type="caution">
    <text evidence="2">The sequence shown here is derived from an EMBL/GenBank/DDBJ whole genome shotgun (WGS) entry which is preliminary data.</text>
</comment>
<evidence type="ECO:0000313" key="3">
    <source>
        <dbReference type="Proteomes" id="UP000023152"/>
    </source>
</evidence>
<dbReference type="Gene3D" id="2.20.25.690">
    <property type="match status" value="1"/>
</dbReference>
<keyword evidence="3" id="KW-1185">Reference proteome</keyword>
<dbReference type="Proteomes" id="UP000023152">
    <property type="component" value="Unassembled WGS sequence"/>
</dbReference>
<dbReference type="OrthoDB" id="10256524at2759"/>
<gene>
    <name evidence="2" type="ORF">RFI_30384</name>
</gene>
<keyword evidence="1" id="KW-0175">Coiled coil</keyword>
<evidence type="ECO:0000313" key="2">
    <source>
        <dbReference type="EMBL" id="ETO07009.1"/>
    </source>
</evidence>
<dbReference type="AlphaFoldDB" id="X6LZH5"/>
<accession>X6LZH5</accession>
<dbReference type="EMBL" id="ASPP01026611">
    <property type="protein sequence ID" value="ETO07009.1"/>
    <property type="molecule type" value="Genomic_DNA"/>
</dbReference>
<feature type="coiled-coil region" evidence="1">
    <location>
        <begin position="180"/>
        <end position="226"/>
    </location>
</feature>
<organism evidence="2 3">
    <name type="scientific">Reticulomyxa filosa</name>
    <dbReference type="NCBI Taxonomy" id="46433"/>
    <lineage>
        <taxon>Eukaryota</taxon>
        <taxon>Sar</taxon>
        <taxon>Rhizaria</taxon>
        <taxon>Retaria</taxon>
        <taxon>Foraminifera</taxon>
        <taxon>Monothalamids</taxon>
        <taxon>Reticulomyxidae</taxon>
        <taxon>Reticulomyxa</taxon>
    </lineage>
</organism>
<sequence>MYSSDSLNIHAESLKFPDGGVMPKQETGATLFLEKFPEYNGKGVLVAILDGGCDPTAEGLTVTPDGKPKFLDIIDASGSGDVNTTSYKFFLQQDKLVSVICHSKKKKKKITDKRGPTPDENGTIIGLTGRKLRVSKKWKNPSDEYHIGVIPGYYFFNSLAKPRLEKERTKVFNELQAKALGKLRQEISGYEKDLNDSTKKLDKDEKRNLQDKINDLKIVVTEVEDNKAN</sequence>
<proteinExistence type="predicted"/>
<evidence type="ECO:0000256" key="1">
    <source>
        <dbReference type="SAM" id="Coils"/>
    </source>
</evidence>
<name>X6LZH5_RETFI</name>
<reference evidence="2 3" key="1">
    <citation type="journal article" date="2013" name="Curr. Biol.">
        <title>The Genome of the Foraminiferan Reticulomyxa filosa.</title>
        <authorList>
            <person name="Glockner G."/>
            <person name="Hulsmann N."/>
            <person name="Schleicher M."/>
            <person name="Noegel A.A."/>
            <person name="Eichinger L."/>
            <person name="Gallinger C."/>
            <person name="Pawlowski J."/>
            <person name="Sierra R."/>
            <person name="Euteneuer U."/>
            <person name="Pillet L."/>
            <person name="Moustafa A."/>
            <person name="Platzer M."/>
            <person name="Groth M."/>
            <person name="Szafranski K."/>
            <person name="Schliwa M."/>
        </authorList>
    </citation>
    <scope>NUCLEOTIDE SEQUENCE [LARGE SCALE GENOMIC DNA]</scope>
</reference>